<evidence type="ECO:0000313" key="2">
    <source>
        <dbReference type="EMBL" id="KAJ4003215.1"/>
    </source>
</evidence>
<feature type="chain" id="PRO_5040807300" description="CBM-cenC domain-containing protein" evidence="1">
    <location>
        <begin position="22"/>
        <end position="275"/>
    </location>
</feature>
<feature type="signal peptide" evidence="1">
    <location>
        <begin position="1"/>
        <end position="21"/>
    </location>
</feature>
<protein>
    <recommendedName>
        <fullName evidence="4">CBM-cenC domain-containing protein</fullName>
    </recommendedName>
</protein>
<evidence type="ECO:0008006" key="4">
    <source>
        <dbReference type="Google" id="ProtNLM"/>
    </source>
</evidence>
<evidence type="ECO:0000256" key="1">
    <source>
        <dbReference type="SAM" id="SignalP"/>
    </source>
</evidence>
<dbReference type="Proteomes" id="UP001152130">
    <property type="component" value="Unassembled WGS sequence"/>
</dbReference>
<dbReference type="OrthoDB" id="5099324at2759"/>
<accession>A0A9W8U488</accession>
<organism evidence="2 3">
    <name type="scientific">Fusarium irregulare</name>
    <dbReference type="NCBI Taxonomy" id="2494466"/>
    <lineage>
        <taxon>Eukaryota</taxon>
        <taxon>Fungi</taxon>
        <taxon>Dikarya</taxon>
        <taxon>Ascomycota</taxon>
        <taxon>Pezizomycotina</taxon>
        <taxon>Sordariomycetes</taxon>
        <taxon>Hypocreomycetidae</taxon>
        <taxon>Hypocreales</taxon>
        <taxon>Nectriaceae</taxon>
        <taxon>Fusarium</taxon>
        <taxon>Fusarium incarnatum-equiseti species complex</taxon>
    </lineage>
</organism>
<gene>
    <name evidence="2" type="ORF">NW766_012533</name>
</gene>
<evidence type="ECO:0000313" key="3">
    <source>
        <dbReference type="Proteomes" id="UP001152130"/>
    </source>
</evidence>
<name>A0A9W8U488_9HYPO</name>
<dbReference type="Gene3D" id="2.60.120.260">
    <property type="entry name" value="Galactose-binding domain-like"/>
    <property type="match status" value="1"/>
</dbReference>
<keyword evidence="1" id="KW-0732">Signal</keyword>
<sequence>MGCRSILAVAVVAIRFLGAEASPCKPTTVTSLVELETSSAVASEATSTGLFEISLTLSTEAVASSALLATTSTTLVKTTPTIDATTSNVLIDETSTTLAASTTTAEAEACVETQIVINPGFDDNNDGHPWTYYGYPRAYNGEVTSSTSYSGPNSLSVPFGGAGGFKSITQTLRNVPEGEYKLSYRWRLTDVQDVGLSFECEIRPMIGSTQLPKVHPNQPIDVFVEEIHTWSTPEEDQVDLEFTVTCTGDFGTILMNLDDITLTKVCIARAEPSSP</sequence>
<reference evidence="2" key="1">
    <citation type="submission" date="2022-10" db="EMBL/GenBank/DDBJ databases">
        <title>Fusarium specimens isolated from Avocado Roots.</title>
        <authorList>
            <person name="Stajich J."/>
            <person name="Roper C."/>
            <person name="Heimlech-Rivalta G."/>
        </authorList>
    </citation>
    <scope>NUCLEOTIDE SEQUENCE</scope>
    <source>
        <strain evidence="2">CF00143</strain>
    </source>
</reference>
<dbReference type="EMBL" id="JAPDHF010000028">
    <property type="protein sequence ID" value="KAJ4003215.1"/>
    <property type="molecule type" value="Genomic_DNA"/>
</dbReference>
<dbReference type="AlphaFoldDB" id="A0A9W8U488"/>
<keyword evidence="3" id="KW-1185">Reference proteome</keyword>
<comment type="caution">
    <text evidence="2">The sequence shown here is derived from an EMBL/GenBank/DDBJ whole genome shotgun (WGS) entry which is preliminary data.</text>
</comment>
<proteinExistence type="predicted"/>